<dbReference type="InterPro" id="IPR020103">
    <property type="entry name" value="PsdUridine_synth_cat_dom_sf"/>
</dbReference>
<dbReference type="InterPro" id="IPR050188">
    <property type="entry name" value="RluA_PseudoU_synthase"/>
</dbReference>
<evidence type="ECO:0000256" key="6">
    <source>
        <dbReference type="ARBA" id="ARBA00039953"/>
    </source>
</evidence>
<feature type="domain" description="Pseudouridine synthase RsuA/RluA-like" evidence="8">
    <location>
        <begin position="273"/>
        <end position="409"/>
    </location>
</feature>
<dbReference type="SUPFAM" id="SSF55120">
    <property type="entry name" value="Pseudouridine synthase"/>
    <property type="match status" value="1"/>
</dbReference>
<keyword evidence="10" id="KW-1185">Reference proteome</keyword>
<comment type="catalytic activity">
    <reaction evidence="2">
        <text>uridine in 5S rRNA = pseudouridine in 5S rRNA</text>
        <dbReference type="Rhea" id="RHEA:47036"/>
        <dbReference type="Rhea" id="RHEA-COMP:11730"/>
        <dbReference type="Rhea" id="RHEA-COMP:11731"/>
        <dbReference type="ChEBI" id="CHEBI:65314"/>
        <dbReference type="ChEBI" id="CHEBI:65315"/>
    </reaction>
</comment>
<dbReference type="PANTHER" id="PTHR21600:SF83">
    <property type="entry name" value="PSEUDOURIDYLATE SYNTHASE RPUSD4, MITOCHONDRIAL"/>
    <property type="match status" value="1"/>
</dbReference>
<protein>
    <recommendedName>
        <fullName evidence="6">Pseudouridylate synthase RPUSD4, mitochondrial</fullName>
    </recommendedName>
    <alternativeName>
        <fullName evidence="7">RNA pseudouridylate synthase domain-containing protein 4</fullName>
    </alternativeName>
</protein>
<proteinExistence type="inferred from homology"/>
<dbReference type="GO" id="GO:0001522">
    <property type="term" value="P:pseudouridine synthesis"/>
    <property type="evidence" value="ECO:0007669"/>
    <property type="project" value="InterPro"/>
</dbReference>
<sequence>MGTIDSQAKKCVNKQLPRSPSQTFQIFLTVDVYETSLRFPQCANKTEHVVVHFHFAELLGDKMSKNLPDDDDFFGIQCFSSDLNKSFEKVEGLEAIDSSGKTEIARSDRRLSVNDDSIMEKDDSELSGTDYLDRVFFLEAIPTSANIENEEEQPKDLFEESFFRRIKSVEESTYSSEIRSQYENSQDHKRIKRTDSAKIFHEDHMHFSTRLRQSSAVKGSRNESFSDDYDSEVIHSLEEETGWDKIRRRFIPVWKMSSDELVDLMAKVVPKCERLYLVRSLDKYQSGIVLFATNSAMQLALKEDFQKGLVEQVTRCIVRDELKDSPIKITIPLIKTVKNRDVKSPQTKLKIEDQPWHGAFSSSVDSNSTKGEVFYVESECRTVQGRQYVSSVEVRTRREVSHQIRAHLAMARCPLIGDSKYSGSSPRPPRLSQHVLNSLNMTDSQARKIPMYIHLKEFPPTLTIAEKKFDPSGPDVSILIALFNTLCHIILDQFAIMMFVVYVDFFHTEQSCIKGSYSNNESSRD</sequence>
<comment type="caution">
    <text evidence="9">The sequence shown here is derived from an EMBL/GenBank/DDBJ whole genome shotgun (WGS) entry which is preliminary data.</text>
</comment>
<dbReference type="InterPro" id="IPR006145">
    <property type="entry name" value="PsdUridine_synth_RsuA/RluA"/>
</dbReference>
<dbReference type="GO" id="GO:0009982">
    <property type="term" value="F:pseudouridine synthase activity"/>
    <property type="evidence" value="ECO:0007669"/>
    <property type="project" value="InterPro"/>
</dbReference>
<evidence type="ECO:0000256" key="1">
    <source>
        <dbReference type="ARBA" id="ARBA00001166"/>
    </source>
</evidence>
<evidence type="ECO:0000313" key="9">
    <source>
        <dbReference type="EMBL" id="KAJ1354007.1"/>
    </source>
</evidence>
<evidence type="ECO:0000256" key="3">
    <source>
        <dbReference type="ARBA" id="ARBA00010876"/>
    </source>
</evidence>
<dbReference type="Pfam" id="PF00849">
    <property type="entry name" value="PseudoU_synth_2"/>
    <property type="match status" value="1"/>
</dbReference>
<dbReference type="GO" id="GO:0003723">
    <property type="term" value="F:RNA binding"/>
    <property type="evidence" value="ECO:0007669"/>
    <property type="project" value="InterPro"/>
</dbReference>
<evidence type="ECO:0000256" key="4">
    <source>
        <dbReference type="ARBA" id="ARBA00023235"/>
    </source>
</evidence>
<accession>A0AAD5MSG4</accession>
<reference evidence="9" key="1">
    <citation type="submission" date="2021-06" db="EMBL/GenBank/DDBJ databases">
        <title>Parelaphostrongylus tenuis whole genome reference sequence.</title>
        <authorList>
            <person name="Garwood T.J."/>
            <person name="Larsen P.A."/>
            <person name="Fountain-Jones N.M."/>
            <person name="Garbe J.R."/>
            <person name="Macchietto M.G."/>
            <person name="Kania S.A."/>
            <person name="Gerhold R.W."/>
            <person name="Richards J.E."/>
            <person name="Wolf T.M."/>
        </authorList>
    </citation>
    <scope>NUCLEOTIDE SEQUENCE</scope>
    <source>
        <strain evidence="9">MNPRO001-30</strain>
        <tissue evidence="9">Meninges</tissue>
    </source>
</reference>
<evidence type="ECO:0000313" key="10">
    <source>
        <dbReference type="Proteomes" id="UP001196413"/>
    </source>
</evidence>
<evidence type="ECO:0000256" key="5">
    <source>
        <dbReference type="ARBA" id="ARBA00036943"/>
    </source>
</evidence>
<dbReference type="PANTHER" id="PTHR21600">
    <property type="entry name" value="MITOCHONDRIAL RNA PSEUDOURIDINE SYNTHASE"/>
    <property type="match status" value="1"/>
</dbReference>
<dbReference type="Proteomes" id="UP001196413">
    <property type="component" value="Unassembled WGS sequence"/>
</dbReference>
<comment type="catalytic activity">
    <reaction evidence="5">
        <text>a uridine in tRNA = a pseudouridine in tRNA</text>
        <dbReference type="Rhea" id="RHEA:54572"/>
        <dbReference type="Rhea" id="RHEA-COMP:13339"/>
        <dbReference type="Rhea" id="RHEA-COMP:13934"/>
        <dbReference type="ChEBI" id="CHEBI:65314"/>
        <dbReference type="ChEBI" id="CHEBI:65315"/>
    </reaction>
</comment>
<comment type="similarity">
    <text evidence="3">Belongs to the pseudouridine synthase RluA family.</text>
</comment>
<evidence type="ECO:0000259" key="8">
    <source>
        <dbReference type="Pfam" id="PF00849"/>
    </source>
</evidence>
<organism evidence="9 10">
    <name type="scientific">Parelaphostrongylus tenuis</name>
    <name type="common">Meningeal worm</name>
    <dbReference type="NCBI Taxonomy" id="148309"/>
    <lineage>
        <taxon>Eukaryota</taxon>
        <taxon>Metazoa</taxon>
        <taxon>Ecdysozoa</taxon>
        <taxon>Nematoda</taxon>
        <taxon>Chromadorea</taxon>
        <taxon>Rhabditida</taxon>
        <taxon>Rhabditina</taxon>
        <taxon>Rhabditomorpha</taxon>
        <taxon>Strongyloidea</taxon>
        <taxon>Metastrongylidae</taxon>
        <taxon>Parelaphostrongylus</taxon>
    </lineage>
</organism>
<name>A0AAD5MSG4_PARTN</name>
<gene>
    <name evidence="9" type="primary">RPUSD4_1</name>
    <name evidence="9" type="ORF">KIN20_010807</name>
</gene>
<dbReference type="AlphaFoldDB" id="A0AAD5MSG4"/>
<dbReference type="Gene3D" id="3.30.2350.10">
    <property type="entry name" value="Pseudouridine synthase"/>
    <property type="match status" value="1"/>
</dbReference>
<dbReference type="EMBL" id="JAHQIW010001909">
    <property type="protein sequence ID" value="KAJ1354007.1"/>
    <property type="molecule type" value="Genomic_DNA"/>
</dbReference>
<comment type="catalytic activity">
    <reaction evidence="1">
        <text>a uridine in mRNA = a pseudouridine in mRNA</text>
        <dbReference type="Rhea" id="RHEA:56644"/>
        <dbReference type="Rhea" id="RHEA-COMP:14658"/>
        <dbReference type="Rhea" id="RHEA-COMP:14659"/>
        <dbReference type="ChEBI" id="CHEBI:65314"/>
        <dbReference type="ChEBI" id="CHEBI:65315"/>
    </reaction>
</comment>
<keyword evidence="4" id="KW-0413">Isomerase</keyword>
<evidence type="ECO:0000256" key="2">
    <source>
        <dbReference type="ARBA" id="ARBA00001896"/>
    </source>
</evidence>
<evidence type="ECO:0000256" key="7">
    <source>
        <dbReference type="ARBA" id="ARBA00041563"/>
    </source>
</evidence>